<dbReference type="InterPro" id="IPR005543">
    <property type="entry name" value="PASTA_dom"/>
</dbReference>
<comment type="caution">
    <text evidence="3">The sequence shown here is derived from an EMBL/GenBank/DDBJ whole genome shotgun (WGS) entry which is preliminary data.</text>
</comment>
<evidence type="ECO:0000313" key="4">
    <source>
        <dbReference type="Proteomes" id="UP000248987"/>
    </source>
</evidence>
<dbReference type="Proteomes" id="UP000248987">
    <property type="component" value="Unassembled WGS sequence"/>
</dbReference>
<name>A0A1A7R6P5_9FLAO</name>
<organism evidence="3 4">
    <name type="scientific">Gelidibacter algens</name>
    <dbReference type="NCBI Taxonomy" id="49280"/>
    <lineage>
        <taxon>Bacteria</taxon>
        <taxon>Pseudomonadati</taxon>
        <taxon>Bacteroidota</taxon>
        <taxon>Flavobacteriia</taxon>
        <taxon>Flavobacteriales</taxon>
        <taxon>Flavobacteriaceae</taxon>
        <taxon>Gelidibacter</taxon>
    </lineage>
</organism>
<feature type="domain" description="PASTA" evidence="2">
    <location>
        <begin position="110"/>
        <end position="180"/>
    </location>
</feature>
<dbReference type="CDD" id="cd06577">
    <property type="entry name" value="PASTA_pknB"/>
    <property type="match status" value="2"/>
</dbReference>
<dbReference type="PROSITE" id="PS51178">
    <property type="entry name" value="PASTA"/>
    <property type="match status" value="2"/>
</dbReference>
<dbReference type="RefSeq" id="WP_066429475.1">
    <property type="nucleotide sequence ID" value="NZ_LZRN01000001.1"/>
</dbReference>
<evidence type="ECO:0000256" key="1">
    <source>
        <dbReference type="SAM" id="Phobius"/>
    </source>
</evidence>
<keyword evidence="4" id="KW-1185">Reference proteome</keyword>
<dbReference type="SMART" id="SM00740">
    <property type="entry name" value="PASTA"/>
    <property type="match status" value="2"/>
</dbReference>
<evidence type="ECO:0000259" key="2">
    <source>
        <dbReference type="PROSITE" id="PS51178"/>
    </source>
</evidence>
<dbReference type="Pfam" id="PF03793">
    <property type="entry name" value="PASTA"/>
    <property type="match status" value="2"/>
</dbReference>
<sequence length="188" mass="20881">MSLRKFLTSKVFLKQIVLAVVAIIVLSFLALKWLDYRTNHGSFVTVPDLAGKTIETAKIELKDNDLTMEIQDSANYNPSYPKFSVIEQYPTAGSQVKEDRKIYLILNPSGFRKVELPIVVGRTFRQAKPTLEAIGFEVGKISYIDDIGKDEVQSISFEGKAVKAGDLLPMTSKIDLVLGNGNRGINDL</sequence>
<gene>
    <name evidence="3" type="ORF">LX77_02678</name>
</gene>
<dbReference type="AlphaFoldDB" id="A0A1A7R6P5"/>
<dbReference type="STRING" id="49280.A9996_00095"/>
<keyword evidence="1" id="KW-0812">Transmembrane</keyword>
<feature type="domain" description="PASTA" evidence="2">
    <location>
        <begin position="41"/>
        <end position="108"/>
    </location>
</feature>
<accession>A0A1A7R6P5</accession>
<keyword evidence="1" id="KW-1133">Transmembrane helix</keyword>
<proteinExistence type="predicted"/>
<dbReference type="Gene3D" id="3.30.10.20">
    <property type="match status" value="2"/>
</dbReference>
<dbReference type="EMBL" id="QLLQ01000011">
    <property type="protein sequence ID" value="RAJ22020.1"/>
    <property type="molecule type" value="Genomic_DNA"/>
</dbReference>
<dbReference type="SUPFAM" id="SSF54184">
    <property type="entry name" value="Penicillin-binding protein 2x (pbp-2x), c-terminal domain"/>
    <property type="match status" value="1"/>
</dbReference>
<evidence type="ECO:0000313" key="3">
    <source>
        <dbReference type="EMBL" id="RAJ22020.1"/>
    </source>
</evidence>
<protein>
    <submittedName>
        <fullName evidence="3">PASTA domain-containing protein</fullName>
    </submittedName>
</protein>
<reference evidence="3 4" key="1">
    <citation type="submission" date="2018-06" db="EMBL/GenBank/DDBJ databases">
        <title>Genomic Encyclopedia of Archaeal and Bacterial Type Strains, Phase II (KMG-II): from individual species to whole genera.</title>
        <authorList>
            <person name="Goeker M."/>
        </authorList>
    </citation>
    <scope>NUCLEOTIDE SEQUENCE [LARGE SCALE GENOMIC DNA]</scope>
    <source>
        <strain evidence="3 4">DSM 12408</strain>
    </source>
</reference>
<keyword evidence="1" id="KW-0472">Membrane</keyword>
<feature type="transmembrane region" description="Helical" evidence="1">
    <location>
        <begin position="12"/>
        <end position="34"/>
    </location>
</feature>
<dbReference type="OrthoDB" id="9803895at2"/>